<gene>
    <name evidence="5" type="ORF">BCF33_2045</name>
</gene>
<protein>
    <submittedName>
        <fullName evidence="5">CRP-like cAMP-binding protein</fullName>
    </submittedName>
</protein>
<keyword evidence="6" id="KW-1185">Reference proteome</keyword>
<dbReference type="Gene3D" id="1.10.10.10">
    <property type="entry name" value="Winged helix-like DNA-binding domain superfamily/Winged helix DNA-binding domain"/>
    <property type="match status" value="1"/>
</dbReference>
<dbReference type="SUPFAM" id="SSF51206">
    <property type="entry name" value="cAMP-binding domain-like"/>
    <property type="match status" value="1"/>
</dbReference>
<keyword evidence="3" id="KW-0804">Transcription</keyword>
<dbReference type="PROSITE" id="PS51063">
    <property type="entry name" value="HTH_CRP_2"/>
    <property type="match status" value="1"/>
</dbReference>
<dbReference type="InterPro" id="IPR018490">
    <property type="entry name" value="cNMP-bd_dom_sf"/>
</dbReference>
<dbReference type="InterPro" id="IPR036388">
    <property type="entry name" value="WH-like_DNA-bd_sf"/>
</dbReference>
<sequence>MGSSKLLEMFLARRDTLTDADRAALAAIPVGRRSFPGGATVIQAGPAQATCCLLVSGMTLTSHPLRDGGRIVGALNVPGDFVDLPSLLLERLDHDVVAAGPITMEFVQADALRGILGKDAHLTRLLWLTTLIDAAVYRAWLFARTTLQAPDRIAHLMCELHARLGAVGLVEGDGFAMPLAQKKLAEVLGYSPVHLNRAVQALRAEGLLIWREGRVTLPDPAALAARCGWTGGYLELVRAAR</sequence>
<evidence type="ECO:0000313" key="6">
    <source>
        <dbReference type="Proteomes" id="UP000238801"/>
    </source>
</evidence>
<dbReference type="SMART" id="SM00419">
    <property type="entry name" value="HTH_CRP"/>
    <property type="match status" value="1"/>
</dbReference>
<dbReference type="Gene3D" id="2.60.120.10">
    <property type="entry name" value="Jelly Rolls"/>
    <property type="match status" value="1"/>
</dbReference>
<dbReference type="RefSeq" id="WP_106160792.1">
    <property type="nucleotide sequence ID" value="NZ_PVTT01000002.1"/>
</dbReference>
<proteinExistence type="predicted"/>
<evidence type="ECO:0000259" key="4">
    <source>
        <dbReference type="PROSITE" id="PS51063"/>
    </source>
</evidence>
<feature type="domain" description="HTH crp-type" evidence="4">
    <location>
        <begin position="147"/>
        <end position="221"/>
    </location>
</feature>
<reference evidence="5 6" key="1">
    <citation type="submission" date="2018-03" db="EMBL/GenBank/DDBJ databases">
        <title>Genomic Encyclopedia of Archaeal and Bacterial Type Strains, Phase II (KMG-II): from individual species to whole genera.</title>
        <authorList>
            <person name="Goeker M."/>
        </authorList>
    </citation>
    <scope>NUCLEOTIDE SEQUENCE [LARGE SCALE GENOMIC DNA]</scope>
    <source>
        <strain evidence="5 6">DSM 29318</strain>
    </source>
</reference>
<dbReference type="Pfam" id="PF13545">
    <property type="entry name" value="HTH_Crp_2"/>
    <property type="match status" value="1"/>
</dbReference>
<dbReference type="InterPro" id="IPR014710">
    <property type="entry name" value="RmlC-like_jellyroll"/>
</dbReference>
<keyword evidence="1" id="KW-0805">Transcription regulation</keyword>
<dbReference type="GO" id="GO:0006355">
    <property type="term" value="P:regulation of DNA-templated transcription"/>
    <property type="evidence" value="ECO:0007669"/>
    <property type="project" value="InterPro"/>
</dbReference>
<comment type="caution">
    <text evidence="5">The sequence shown here is derived from an EMBL/GenBank/DDBJ whole genome shotgun (WGS) entry which is preliminary data.</text>
</comment>
<evidence type="ECO:0000313" key="5">
    <source>
        <dbReference type="EMBL" id="PRY93179.1"/>
    </source>
</evidence>
<evidence type="ECO:0000256" key="2">
    <source>
        <dbReference type="ARBA" id="ARBA00023125"/>
    </source>
</evidence>
<dbReference type="InterPro" id="IPR012318">
    <property type="entry name" value="HTH_CRP"/>
</dbReference>
<name>A0A2T0X2J8_9RHOB</name>
<accession>A0A2T0X2J8</accession>
<organism evidence="5 6">
    <name type="scientific">Hasllibacter halocynthiae</name>
    <dbReference type="NCBI Taxonomy" id="595589"/>
    <lineage>
        <taxon>Bacteria</taxon>
        <taxon>Pseudomonadati</taxon>
        <taxon>Pseudomonadota</taxon>
        <taxon>Alphaproteobacteria</taxon>
        <taxon>Rhodobacterales</taxon>
        <taxon>Roseobacteraceae</taxon>
        <taxon>Hasllibacter</taxon>
    </lineage>
</organism>
<dbReference type="SUPFAM" id="SSF46785">
    <property type="entry name" value="Winged helix' DNA-binding domain"/>
    <property type="match status" value="1"/>
</dbReference>
<dbReference type="AlphaFoldDB" id="A0A2T0X2J8"/>
<keyword evidence="2" id="KW-0238">DNA-binding</keyword>
<dbReference type="OrthoDB" id="7584044at2"/>
<evidence type="ECO:0000256" key="1">
    <source>
        <dbReference type="ARBA" id="ARBA00023015"/>
    </source>
</evidence>
<dbReference type="Proteomes" id="UP000238801">
    <property type="component" value="Unassembled WGS sequence"/>
</dbReference>
<dbReference type="InterPro" id="IPR036390">
    <property type="entry name" value="WH_DNA-bd_sf"/>
</dbReference>
<dbReference type="EMBL" id="PVTT01000002">
    <property type="protein sequence ID" value="PRY93179.1"/>
    <property type="molecule type" value="Genomic_DNA"/>
</dbReference>
<dbReference type="GO" id="GO:0003677">
    <property type="term" value="F:DNA binding"/>
    <property type="evidence" value="ECO:0007669"/>
    <property type="project" value="UniProtKB-KW"/>
</dbReference>
<evidence type="ECO:0000256" key="3">
    <source>
        <dbReference type="ARBA" id="ARBA00023163"/>
    </source>
</evidence>